<sequence length="68" mass="7999">MKKYFRIFMIIGFINPLFKYSLFSVSQTANSSTVLFDIFLLDYFVNLSEHLDLLDAFLKLELLAKIQL</sequence>
<keyword evidence="2" id="KW-1185">Reference proteome</keyword>
<comment type="caution">
    <text evidence="1">The sequence shown here is derived from an EMBL/GenBank/DDBJ whole genome shotgun (WGS) entry which is preliminary data.</text>
</comment>
<dbReference type="AlphaFoldDB" id="A0A3M7QY44"/>
<protein>
    <submittedName>
        <fullName evidence="1">Uncharacterized protein</fullName>
    </submittedName>
</protein>
<reference evidence="1 2" key="1">
    <citation type="journal article" date="2018" name="Sci. Rep.">
        <title>Genomic signatures of local adaptation to the degree of environmental predictability in rotifers.</title>
        <authorList>
            <person name="Franch-Gras L."/>
            <person name="Hahn C."/>
            <person name="Garcia-Roger E.M."/>
            <person name="Carmona M.J."/>
            <person name="Serra M."/>
            <person name="Gomez A."/>
        </authorList>
    </citation>
    <scope>NUCLEOTIDE SEQUENCE [LARGE SCALE GENOMIC DNA]</scope>
    <source>
        <strain evidence="1">HYR1</strain>
    </source>
</reference>
<gene>
    <name evidence="1" type="ORF">BpHYR1_022978</name>
</gene>
<dbReference type="EMBL" id="REGN01004765">
    <property type="protein sequence ID" value="RNA16223.1"/>
    <property type="molecule type" value="Genomic_DNA"/>
</dbReference>
<evidence type="ECO:0000313" key="2">
    <source>
        <dbReference type="Proteomes" id="UP000276133"/>
    </source>
</evidence>
<evidence type="ECO:0000313" key="1">
    <source>
        <dbReference type="EMBL" id="RNA16223.1"/>
    </source>
</evidence>
<organism evidence="1 2">
    <name type="scientific">Brachionus plicatilis</name>
    <name type="common">Marine rotifer</name>
    <name type="synonym">Brachionus muelleri</name>
    <dbReference type="NCBI Taxonomy" id="10195"/>
    <lineage>
        <taxon>Eukaryota</taxon>
        <taxon>Metazoa</taxon>
        <taxon>Spiralia</taxon>
        <taxon>Gnathifera</taxon>
        <taxon>Rotifera</taxon>
        <taxon>Eurotatoria</taxon>
        <taxon>Monogononta</taxon>
        <taxon>Pseudotrocha</taxon>
        <taxon>Ploima</taxon>
        <taxon>Brachionidae</taxon>
        <taxon>Brachionus</taxon>
    </lineage>
</organism>
<accession>A0A3M7QY44</accession>
<proteinExistence type="predicted"/>
<dbReference type="Proteomes" id="UP000276133">
    <property type="component" value="Unassembled WGS sequence"/>
</dbReference>
<name>A0A3M7QY44_BRAPC</name>